<feature type="domain" description="Tim44-like" evidence="4">
    <location>
        <begin position="188"/>
        <end position="316"/>
    </location>
</feature>
<dbReference type="SUPFAM" id="SSF54427">
    <property type="entry name" value="NTF2-like"/>
    <property type="match status" value="1"/>
</dbReference>
<dbReference type="PANTHER" id="PTHR41542">
    <property type="entry name" value="BLL5807 PROTEIN"/>
    <property type="match status" value="1"/>
</dbReference>
<dbReference type="Pfam" id="PF04280">
    <property type="entry name" value="Tim44"/>
    <property type="match status" value="1"/>
</dbReference>
<protein>
    <recommendedName>
        <fullName evidence="4">Tim44-like domain-containing protein</fullName>
    </recommendedName>
</protein>
<feature type="region of interest" description="Disordered" evidence="1">
    <location>
        <begin position="140"/>
        <end position="168"/>
    </location>
</feature>
<feature type="transmembrane region" description="Helical" evidence="2">
    <location>
        <begin position="113"/>
        <end position="134"/>
    </location>
</feature>
<dbReference type="SMART" id="SM00978">
    <property type="entry name" value="Tim44"/>
    <property type="match status" value="1"/>
</dbReference>
<dbReference type="AlphaFoldDB" id="A0A6L6Q3C1"/>
<feature type="compositionally biased region" description="Low complexity" evidence="1">
    <location>
        <begin position="34"/>
        <end position="68"/>
    </location>
</feature>
<dbReference type="Gene3D" id="3.10.450.240">
    <property type="match status" value="1"/>
</dbReference>
<dbReference type="InterPro" id="IPR032710">
    <property type="entry name" value="NTF2-like_dom_sf"/>
</dbReference>
<feature type="chain" id="PRO_5026901590" description="Tim44-like domain-containing protein" evidence="3">
    <location>
        <begin position="26"/>
        <end position="318"/>
    </location>
</feature>
<feature type="signal peptide" evidence="3">
    <location>
        <begin position="1"/>
        <end position="25"/>
    </location>
</feature>
<name>A0A6L6Q3C1_9BURK</name>
<feature type="compositionally biased region" description="Polar residues" evidence="1">
    <location>
        <begin position="147"/>
        <end position="157"/>
    </location>
</feature>
<dbReference type="RefSeq" id="WP_155440146.1">
    <property type="nucleotide sequence ID" value="NZ_WNLA01000011.1"/>
</dbReference>
<accession>A0A6L6Q3C1</accession>
<organism evidence="5 6">
    <name type="scientific">Pseudoduganella ginsengisoli</name>
    <dbReference type="NCBI Taxonomy" id="1462440"/>
    <lineage>
        <taxon>Bacteria</taxon>
        <taxon>Pseudomonadati</taxon>
        <taxon>Pseudomonadota</taxon>
        <taxon>Betaproteobacteria</taxon>
        <taxon>Burkholderiales</taxon>
        <taxon>Oxalobacteraceae</taxon>
        <taxon>Telluria group</taxon>
        <taxon>Pseudoduganella</taxon>
    </lineage>
</organism>
<evidence type="ECO:0000256" key="2">
    <source>
        <dbReference type="SAM" id="Phobius"/>
    </source>
</evidence>
<keyword evidence="6" id="KW-1185">Reference proteome</keyword>
<feature type="region of interest" description="Disordered" evidence="1">
    <location>
        <begin position="30"/>
        <end position="80"/>
    </location>
</feature>
<dbReference type="InterPro" id="IPR007379">
    <property type="entry name" value="Tim44-like_dom"/>
</dbReference>
<keyword evidence="2" id="KW-0812">Transmembrane</keyword>
<evidence type="ECO:0000256" key="1">
    <source>
        <dbReference type="SAM" id="MobiDB-lite"/>
    </source>
</evidence>
<reference evidence="5 6" key="1">
    <citation type="submission" date="2019-11" db="EMBL/GenBank/DDBJ databases">
        <title>Type strains purchased from KCTC, JCM and DSMZ.</title>
        <authorList>
            <person name="Lu H."/>
        </authorList>
    </citation>
    <scope>NUCLEOTIDE SEQUENCE [LARGE SCALE GENOMIC DNA]</scope>
    <source>
        <strain evidence="5 6">KCTC 42409</strain>
    </source>
</reference>
<keyword evidence="3" id="KW-0732">Signal</keyword>
<evidence type="ECO:0000313" key="6">
    <source>
        <dbReference type="Proteomes" id="UP000484015"/>
    </source>
</evidence>
<evidence type="ECO:0000259" key="4">
    <source>
        <dbReference type="SMART" id="SM00978"/>
    </source>
</evidence>
<gene>
    <name evidence="5" type="ORF">GM668_17040</name>
</gene>
<evidence type="ECO:0000256" key="3">
    <source>
        <dbReference type="SAM" id="SignalP"/>
    </source>
</evidence>
<proteinExistence type="predicted"/>
<evidence type="ECO:0000313" key="5">
    <source>
        <dbReference type="EMBL" id="MTW03791.1"/>
    </source>
</evidence>
<comment type="caution">
    <text evidence="5">The sequence shown here is derived from an EMBL/GenBank/DDBJ whole genome shotgun (WGS) entry which is preliminary data.</text>
</comment>
<dbReference type="EMBL" id="WNLA01000011">
    <property type="protein sequence ID" value="MTW03791.1"/>
    <property type="molecule type" value="Genomic_DNA"/>
</dbReference>
<keyword evidence="2" id="KW-0472">Membrane</keyword>
<dbReference type="PANTHER" id="PTHR41542:SF1">
    <property type="entry name" value="BLL5807 PROTEIN"/>
    <property type="match status" value="1"/>
</dbReference>
<dbReference type="Proteomes" id="UP000484015">
    <property type="component" value="Unassembled WGS sequence"/>
</dbReference>
<feature type="transmembrane region" description="Helical" evidence="2">
    <location>
        <begin position="87"/>
        <end position="106"/>
    </location>
</feature>
<sequence length="318" mass="33323">MNMKKILISVTLALSAASLIGDALARPMGGGRSIGRQSQSVSNMPRQATPPAAPPANQATQPARSPVAAPAPAPVQQPKPASRWKGILGGALLGLGLGALLSHFGLGGALASAISSMLMIALLVGGALLIWRLIRSKSSPQQPQPAGFSNNAWQQPASPAPDYNLPPLQPVQPAAGGLNLAKADDAPAAHTPWGVPADFDTATFLRHAKSNFIRLQAAWDKGDVADIREFTTPEVFAELKMQITERGAQADYTDVVTIEAELLGIENDGRDYLASVKFYGTIKPSPTALAEPFQEVWNLVKPVSGNAGWLLAGIQQLA</sequence>
<dbReference type="OrthoDB" id="5297955at2"/>
<keyword evidence="2" id="KW-1133">Transmembrane helix</keyword>